<gene>
    <name evidence="1" type="ORF">EV213_10131</name>
</gene>
<protein>
    <submittedName>
        <fullName evidence="1">Uncharacterized protein</fullName>
    </submittedName>
</protein>
<dbReference type="EMBL" id="SNYJ01000001">
    <property type="protein sequence ID" value="TDQ42603.1"/>
    <property type="molecule type" value="Genomic_DNA"/>
</dbReference>
<evidence type="ECO:0000313" key="1">
    <source>
        <dbReference type="EMBL" id="TDQ42603.1"/>
    </source>
</evidence>
<comment type="caution">
    <text evidence="1">The sequence shown here is derived from an EMBL/GenBank/DDBJ whole genome shotgun (WGS) entry which is preliminary data.</text>
</comment>
<keyword evidence="2" id="KW-1185">Reference proteome</keyword>
<organism evidence="1 2">
    <name type="scientific">Aureibacillus halotolerans</name>
    <dbReference type="NCBI Taxonomy" id="1508390"/>
    <lineage>
        <taxon>Bacteria</taxon>
        <taxon>Bacillati</taxon>
        <taxon>Bacillota</taxon>
        <taxon>Bacilli</taxon>
        <taxon>Bacillales</taxon>
        <taxon>Bacillaceae</taxon>
        <taxon>Aureibacillus</taxon>
    </lineage>
</organism>
<dbReference type="AlphaFoldDB" id="A0A4R6UC02"/>
<sequence length="43" mass="5224">MKIKPFNAFVVDKQDGQFIKSFQISRLMICQQATFYLRWRIQV</sequence>
<dbReference type="Proteomes" id="UP000295632">
    <property type="component" value="Unassembled WGS sequence"/>
</dbReference>
<evidence type="ECO:0000313" key="2">
    <source>
        <dbReference type="Proteomes" id="UP000295632"/>
    </source>
</evidence>
<proteinExistence type="predicted"/>
<reference evidence="1 2" key="1">
    <citation type="submission" date="2019-03" db="EMBL/GenBank/DDBJ databases">
        <title>Genomic Encyclopedia of Type Strains, Phase IV (KMG-IV): sequencing the most valuable type-strain genomes for metagenomic binning, comparative biology and taxonomic classification.</title>
        <authorList>
            <person name="Goeker M."/>
        </authorList>
    </citation>
    <scope>NUCLEOTIDE SEQUENCE [LARGE SCALE GENOMIC DNA]</scope>
    <source>
        <strain evidence="1 2">DSM 28697</strain>
    </source>
</reference>
<accession>A0A4R6UC02</accession>
<name>A0A4R6UC02_9BACI</name>